<dbReference type="GeneID" id="68613747"/>
<evidence type="ECO:0000313" key="4">
    <source>
        <dbReference type="Proteomes" id="UP001501729"/>
    </source>
</evidence>
<keyword evidence="4" id="KW-1185">Reference proteome</keyword>
<accession>A0AAV3UMR2</accession>
<reference evidence="3 4" key="1">
    <citation type="journal article" date="2019" name="Int. J. Syst. Evol. Microbiol.">
        <title>The Global Catalogue of Microorganisms (GCM) 10K type strain sequencing project: providing services to taxonomists for standard genome sequencing and annotation.</title>
        <authorList>
            <consortium name="The Broad Institute Genomics Platform"/>
            <consortium name="The Broad Institute Genome Sequencing Center for Infectious Disease"/>
            <person name="Wu L."/>
            <person name="Ma J."/>
        </authorList>
    </citation>
    <scope>NUCLEOTIDE SEQUENCE [LARGE SCALE GENOMIC DNA]</scope>
    <source>
        <strain evidence="3 4">JCM 17504</strain>
    </source>
</reference>
<comment type="caution">
    <text evidence="3">The sequence shown here is derived from an EMBL/GenBank/DDBJ whole genome shotgun (WGS) entry which is preliminary data.</text>
</comment>
<dbReference type="Pfam" id="PF00085">
    <property type="entry name" value="Thioredoxin"/>
    <property type="match status" value="1"/>
</dbReference>
<protein>
    <submittedName>
        <fullName evidence="3">Thioredoxin family protein</fullName>
    </submittedName>
</protein>
<dbReference type="InterPro" id="IPR013766">
    <property type="entry name" value="Thioredoxin_domain"/>
</dbReference>
<name>A0AAV3UMR2_9EURY</name>
<dbReference type="EMBL" id="BAABKX010000018">
    <property type="protein sequence ID" value="GAA5059659.1"/>
    <property type="molecule type" value="Genomic_DNA"/>
</dbReference>
<dbReference type="SUPFAM" id="SSF52833">
    <property type="entry name" value="Thioredoxin-like"/>
    <property type="match status" value="1"/>
</dbReference>
<dbReference type="Gene3D" id="3.40.30.10">
    <property type="entry name" value="Glutaredoxin"/>
    <property type="match status" value="1"/>
</dbReference>
<dbReference type="RefSeq" id="WP_227773544.1">
    <property type="nucleotide sequence ID" value="NZ_BAABKX010000018.1"/>
</dbReference>
<evidence type="ECO:0000259" key="2">
    <source>
        <dbReference type="PROSITE" id="PS51352"/>
    </source>
</evidence>
<dbReference type="GO" id="GO:0005737">
    <property type="term" value="C:cytoplasm"/>
    <property type="evidence" value="ECO:0007669"/>
    <property type="project" value="TreeGrafter"/>
</dbReference>
<feature type="region of interest" description="Disordered" evidence="1">
    <location>
        <begin position="1"/>
        <end position="35"/>
    </location>
</feature>
<evidence type="ECO:0000256" key="1">
    <source>
        <dbReference type="SAM" id="MobiDB-lite"/>
    </source>
</evidence>
<dbReference type="PANTHER" id="PTHR45663">
    <property type="entry name" value="GEO12009P1"/>
    <property type="match status" value="1"/>
</dbReference>
<dbReference type="InterPro" id="IPR036249">
    <property type="entry name" value="Thioredoxin-like_sf"/>
</dbReference>
<dbReference type="CDD" id="cd02947">
    <property type="entry name" value="TRX_family"/>
    <property type="match status" value="1"/>
</dbReference>
<dbReference type="AlphaFoldDB" id="A0AAV3UMR2"/>
<organism evidence="3 4">
    <name type="scientific">Haladaptatus pallidirubidus</name>
    <dbReference type="NCBI Taxonomy" id="1008152"/>
    <lineage>
        <taxon>Archaea</taxon>
        <taxon>Methanobacteriati</taxon>
        <taxon>Methanobacteriota</taxon>
        <taxon>Stenosarchaea group</taxon>
        <taxon>Halobacteria</taxon>
        <taxon>Halobacteriales</taxon>
        <taxon>Haladaptataceae</taxon>
        <taxon>Haladaptatus</taxon>
    </lineage>
</organism>
<feature type="compositionally biased region" description="Gly residues" evidence="1">
    <location>
        <begin position="1"/>
        <end position="11"/>
    </location>
</feature>
<dbReference type="PANTHER" id="PTHR45663:SF11">
    <property type="entry name" value="GEO12009P1"/>
    <property type="match status" value="1"/>
</dbReference>
<feature type="domain" description="Thioredoxin" evidence="2">
    <location>
        <begin position="17"/>
        <end position="137"/>
    </location>
</feature>
<gene>
    <name evidence="3" type="ORF">GCM10025751_43910</name>
</gene>
<dbReference type="GO" id="GO:0015035">
    <property type="term" value="F:protein-disulfide reductase activity"/>
    <property type="evidence" value="ECO:0007669"/>
    <property type="project" value="TreeGrafter"/>
</dbReference>
<evidence type="ECO:0000313" key="3">
    <source>
        <dbReference type="EMBL" id="GAA5059659.1"/>
    </source>
</evidence>
<dbReference type="Proteomes" id="UP001501729">
    <property type="component" value="Unassembled WGS sequence"/>
</dbReference>
<sequence length="137" mass="14416">MTANGGNGGGSLENERDKCGRSVPASVSDNPEKPLRVENADKLHEVIAAHGLVLVDCYTNGCTLCQAIEPVVGNVARATDATVVMVNPGNDLSLVERYNIRSVPTLLLFEDGNLVGRMADGFRGTDAVVAFVEETAS</sequence>
<proteinExistence type="predicted"/>
<dbReference type="PROSITE" id="PS51352">
    <property type="entry name" value="THIOREDOXIN_2"/>
    <property type="match status" value="1"/>
</dbReference>